<keyword evidence="1" id="KW-0472">Membrane</keyword>
<proteinExistence type="predicted"/>
<keyword evidence="1" id="KW-0812">Transmembrane</keyword>
<dbReference type="InterPro" id="IPR011385">
    <property type="entry name" value="Site-sp_rcmbase"/>
</dbReference>
<feature type="transmembrane region" description="Helical" evidence="1">
    <location>
        <begin position="601"/>
        <end position="625"/>
    </location>
</feature>
<dbReference type="EMBL" id="CP019239">
    <property type="protein sequence ID" value="APW41505.1"/>
    <property type="molecule type" value="Genomic_DNA"/>
</dbReference>
<organism evidence="2 3">
    <name type="scientific">Rhodoferax saidenbachensis</name>
    <dbReference type="NCBI Taxonomy" id="1484693"/>
    <lineage>
        <taxon>Bacteria</taxon>
        <taxon>Pseudomonadati</taxon>
        <taxon>Pseudomonadota</taxon>
        <taxon>Betaproteobacteria</taxon>
        <taxon>Burkholderiales</taxon>
        <taxon>Comamonadaceae</taxon>
        <taxon>Rhodoferax</taxon>
    </lineage>
</organism>
<evidence type="ECO:0000256" key="1">
    <source>
        <dbReference type="SAM" id="Phobius"/>
    </source>
</evidence>
<dbReference type="AlphaFoldDB" id="A0A1P8K668"/>
<dbReference type="KEGG" id="rsb:RS694_02320"/>
<dbReference type="Pfam" id="PF10136">
    <property type="entry name" value="SpecificRecomb"/>
    <property type="match status" value="1"/>
</dbReference>
<keyword evidence="1" id="KW-1133">Transmembrane helix</keyword>
<feature type="transmembrane region" description="Helical" evidence="1">
    <location>
        <begin position="549"/>
        <end position="570"/>
    </location>
</feature>
<dbReference type="eggNOG" id="COG4389">
    <property type="taxonomic scope" value="Bacteria"/>
</dbReference>
<dbReference type="Proteomes" id="UP000186110">
    <property type="component" value="Chromosome"/>
</dbReference>
<accession>A0A1P8K668</accession>
<feature type="transmembrane region" description="Helical" evidence="1">
    <location>
        <begin position="482"/>
        <end position="507"/>
    </location>
</feature>
<name>A0A1P8K668_9BURK</name>
<dbReference type="PIRSF" id="PIRSF015380">
    <property type="entry name" value="Site-sp_rcmb"/>
    <property type="match status" value="1"/>
</dbReference>
<sequence>MAQTRPPRPDLAALLEDLDPNANLVQRHLWLIALLDWVRGDDASAQAASARVDMFLDLLDARPDTAQRLRAWWHALIGAVDGSTLLSDFGFASRNAFVSEWVERLHRKLLPASPETADASELFALVMPSPLDAQWLAALPPATLERLARLLSMPADSHHAALKPALTHWQATVLDAITYCTSQVSAAGFSPEIRLRMSTPEYKASPFHTLAASLDALRQAWLTDGDMEHALQHFKTQLEACRHAAATVYSHLDAHGISVDLVFRLRQLRERVLRIRILLDCLLADPQHAHAARLFAQLATVGQERRSLGVLMAASSSLLAAKVAERSSETGEHYITRTRAEYGAMLRNAAGGGALTAITTALKFGIMALALSAFWSGFWSGVMYAASFVLIQLMHYTLATKQPAMTAPAMAAKLKDMAEPGALEAFVDEVSNLVRSQVAAVIGNVAVVFPVVITVSLVIQLISGHPMIDTERAQYVLHSLTLLGPSLLFAAFTGVLLFASSIIAGWVENWFVLHRLDSALRYNPRITRMLGPDRADRWAHFMRRHISGFASNISLGLMLGLVPPILAFLGPALDVRHVTLSTGQLAAACAALGWEVVRDPALWWVVACIPLIGMLNLGVSFYLAFRVALRAHSVSDIGRAHIYKTILRRLRTAPLSFFWPAKEAAPEPDGRV</sequence>
<dbReference type="RefSeq" id="WP_029709254.1">
    <property type="nucleotide sequence ID" value="NZ_CP019239.1"/>
</dbReference>
<protein>
    <submittedName>
        <fullName evidence="2">Recombinase</fullName>
    </submittedName>
</protein>
<keyword evidence="3" id="KW-1185">Reference proteome</keyword>
<evidence type="ECO:0000313" key="3">
    <source>
        <dbReference type="Proteomes" id="UP000186110"/>
    </source>
</evidence>
<gene>
    <name evidence="2" type="ORF">RS694_02320</name>
</gene>
<reference evidence="2 3" key="1">
    <citation type="submission" date="2017-01" db="EMBL/GenBank/DDBJ databases">
        <authorList>
            <person name="Mah S.A."/>
            <person name="Swanson W.J."/>
            <person name="Moy G.W."/>
            <person name="Vacquier V.D."/>
        </authorList>
    </citation>
    <scope>NUCLEOTIDE SEQUENCE [LARGE SCALE GENOMIC DNA]</scope>
    <source>
        <strain evidence="2 3">DSM 22694</strain>
    </source>
</reference>
<evidence type="ECO:0000313" key="2">
    <source>
        <dbReference type="EMBL" id="APW41505.1"/>
    </source>
</evidence>
<dbReference type="STRING" id="1484693.RS694_02320"/>
<feature type="transmembrane region" description="Helical" evidence="1">
    <location>
        <begin position="438"/>
        <end position="462"/>
    </location>
</feature>